<dbReference type="GeneID" id="40333145"/>
<name>A0A422MWP3_TRYRA</name>
<protein>
    <submittedName>
        <fullName evidence="1">Terminal uridylyltransferase 3</fullName>
    </submittedName>
</protein>
<dbReference type="AlphaFoldDB" id="A0A422MWP3"/>
<sequence length="244" mass="28238">RQTVQMPRQTVQIQGRRCRCQGRRCRCQGRRCRYQGRRCRYQGRRCRSKADDADTKADGDEVAERSPSPHTFLLEMDEKLKMAGLLGFAEEEVPESVRGAYFYACGRAFRTAAERDLLQLHVNTLARVWRGSSMKVGEMRLALRDALPTAVRDDAFIEALLRHHRLRSMLLTVLQLQEAAVKTVVREKLPERLQPQFAVKRGNKSFMGTCSECRREEVTVWPTNMRTRDSGMYCNACWEVYEKG</sequence>
<keyword evidence="1" id="KW-0548">Nucleotidyltransferase</keyword>
<evidence type="ECO:0000313" key="2">
    <source>
        <dbReference type="Proteomes" id="UP000283634"/>
    </source>
</evidence>
<evidence type="ECO:0000313" key="1">
    <source>
        <dbReference type="EMBL" id="RNE97648.1"/>
    </source>
</evidence>
<feature type="non-terminal residue" evidence="1">
    <location>
        <position position="1"/>
    </location>
</feature>
<dbReference type="Proteomes" id="UP000283634">
    <property type="component" value="Unassembled WGS sequence"/>
</dbReference>
<gene>
    <name evidence="1" type="ORF">TraAM80_09212</name>
</gene>
<proteinExistence type="predicted"/>
<accession>A0A422MWP3</accession>
<dbReference type="GO" id="GO:0016779">
    <property type="term" value="F:nucleotidyltransferase activity"/>
    <property type="evidence" value="ECO:0007669"/>
    <property type="project" value="UniProtKB-KW"/>
</dbReference>
<comment type="caution">
    <text evidence="1">The sequence shown here is derived from an EMBL/GenBank/DDBJ whole genome shotgun (WGS) entry which is preliminary data.</text>
</comment>
<keyword evidence="1" id="KW-0808">Transferase</keyword>
<reference evidence="1 2" key="1">
    <citation type="journal article" date="2018" name="BMC Genomics">
        <title>Genomic comparison of Trypanosoma conorhini and Trypanosoma rangeli to Trypanosoma cruzi strains of high and low virulence.</title>
        <authorList>
            <person name="Bradwell K.R."/>
            <person name="Koparde V.N."/>
            <person name="Matveyev A.V."/>
            <person name="Serrano M.G."/>
            <person name="Alves J.M."/>
            <person name="Parikh H."/>
            <person name="Huang B."/>
            <person name="Lee V."/>
            <person name="Espinosa-Alvarez O."/>
            <person name="Ortiz P.A."/>
            <person name="Costa-Martins A.G."/>
            <person name="Teixeira M.M."/>
            <person name="Buck G.A."/>
        </authorList>
    </citation>
    <scope>NUCLEOTIDE SEQUENCE [LARGE SCALE GENOMIC DNA]</scope>
    <source>
        <strain evidence="1 2">AM80</strain>
    </source>
</reference>
<dbReference type="RefSeq" id="XP_029234233.1">
    <property type="nucleotide sequence ID" value="XM_029385907.1"/>
</dbReference>
<keyword evidence="2" id="KW-1185">Reference proteome</keyword>
<organism evidence="1 2">
    <name type="scientific">Trypanosoma rangeli</name>
    <dbReference type="NCBI Taxonomy" id="5698"/>
    <lineage>
        <taxon>Eukaryota</taxon>
        <taxon>Discoba</taxon>
        <taxon>Euglenozoa</taxon>
        <taxon>Kinetoplastea</taxon>
        <taxon>Metakinetoplastina</taxon>
        <taxon>Trypanosomatida</taxon>
        <taxon>Trypanosomatidae</taxon>
        <taxon>Trypanosoma</taxon>
        <taxon>Herpetosoma</taxon>
    </lineage>
</organism>
<dbReference type="EMBL" id="MKGL01000539">
    <property type="protein sequence ID" value="RNE97648.1"/>
    <property type="molecule type" value="Genomic_DNA"/>
</dbReference>